<dbReference type="Gene3D" id="1.25.10.10">
    <property type="entry name" value="Leucine-rich Repeat Variant"/>
    <property type="match status" value="1"/>
</dbReference>
<feature type="region of interest" description="Disordered" evidence="5">
    <location>
        <begin position="980"/>
        <end position="1017"/>
    </location>
</feature>
<keyword evidence="3 4" id="KW-0647">Proteasome</keyword>
<dbReference type="PANTHER" id="PTHR10943">
    <property type="entry name" value="26S PROTEASOME NON-ATPASE REGULATORY SUBUNIT"/>
    <property type="match status" value="1"/>
</dbReference>
<dbReference type="InterPro" id="IPR016642">
    <property type="entry name" value="26S_Psome_Rpn2"/>
</dbReference>
<feature type="compositionally biased region" description="Basic and acidic residues" evidence="5">
    <location>
        <begin position="900"/>
        <end position="920"/>
    </location>
</feature>
<feature type="domain" description="26S proteasome non-ATPase regulatory subunit 1/RPN2 N-terminal" evidence="7">
    <location>
        <begin position="9"/>
        <end position="276"/>
    </location>
</feature>
<accession>A0ABR2YUA5</accession>
<organism evidence="8 9">
    <name type="scientific">Coccomyxa subellipsoidea</name>
    <dbReference type="NCBI Taxonomy" id="248742"/>
    <lineage>
        <taxon>Eukaryota</taxon>
        <taxon>Viridiplantae</taxon>
        <taxon>Chlorophyta</taxon>
        <taxon>core chlorophytes</taxon>
        <taxon>Trebouxiophyceae</taxon>
        <taxon>Trebouxiophyceae incertae sedis</taxon>
        <taxon>Coccomyxaceae</taxon>
        <taxon>Coccomyxa</taxon>
    </lineage>
</organism>
<name>A0ABR2YUA5_9CHLO</name>
<dbReference type="Pfam" id="PF13646">
    <property type="entry name" value="HEAT_2"/>
    <property type="match status" value="1"/>
</dbReference>
<reference evidence="8 9" key="1">
    <citation type="journal article" date="2024" name="Nat. Commun.">
        <title>Phylogenomics reveals the evolutionary origins of lichenization in chlorophyte algae.</title>
        <authorList>
            <person name="Puginier C."/>
            <person name="Libourel C."/>
            <person name="Otte J."/>
            <person name="Skaloud P."/>
            <person name="Haon M."/>
            <person name="Grisel S."/>
            <person name="Petersen M."/>
            <person name="Berrin J.G."/>
            <person name="Delaux P.M."/>
            <person name="Dal Grande F."/>
            <person name="Keller J."/>
        </authorList>
    </citation>
    <scope>NUCLEOTIDE SEQUENCE [LARGE SCALE GENOMIC DNA]</scope>
    <source>
        <strain evidence="8 9">SAG 216-7</strain>
    </source>
</reference>
<feature type="compositionally biased region" description="Basic and acidic residues" evidence="5">
    <location>
        <begin position="863"/>
        <end position="882"/>
    </location>
</feature>
<comment type="subunit">
    <text evidence="4">Component of the 19S regulatory particle (RP/PA700) base subcomplex of the 26S proteasome. The 26S proteasome is composed of a core protease (CP), known as the 20S proteasome, capped at one or both ends by the 19S regulatory particle (RP/PA700).</text>
</comment>
<sequence>MAVAVQQSSADNLLALLKEDDDALKLYALQSLNKVVHEFWYQIASVLTSVEAFCEDEEFSHRELAALVASKVFYHLGELDDALSYALGAGKLFDINEPSEYVQTTLDRCIDQYVQLRNDTTEDGKSKAIDERLSAIVERLFERCFRDGQFEQAVGIALEARRLDKVDQAVQKAPDKVATLTYALRVCQKLVISREFRFEVLRLLIRLYESVENPDWVNIAQCLLFLDDAPEVAKILDKLLKGSEDDALLACQVCFDLVENESQSFLTKVGTLLEQHAPRTLAPGPEQAAGEAAAQGAAAEAGASEALPNGVAAGQAPADDMDTDAAAAADAAPAISLTPEEERYLERYNRLTGIISGATSIGLYLEFLYSHNHADLQILKNVKTASEARNSVCHSAVIFANAIMHSGTTVDSFLRENLDWLSRATNWAKFSATAGLGVIHRGHLSQGRALMAPYLPRNGASGSPYSEGGALYALGLTYANHGHDVKDFLLQSLRETASEVTQHGACLGLGLAALGTEDEVVFEEIKNVLYTDSAVAGEAAGIALGLVNVGSANEKASELLTYAHDTQHEKIIRGVALGLALMMYGQEEGAETLIEDMTRDQDPILRYGGMFVMGMAYRGTANNGAIQKLLHFAVSDVSDDVRRAAVLNLGFLLIGVPDQCPPIVALLSESYNPHVRYGAAMAVGVACAGTGMRSAVDLLAPLLTDAVDYVRQGALISTALILMQQPEAKVSAFRKRLEKVVGDKHEEVMARMGAIMATGLLDAGGRNLTVGLRSASGYFRRTSVVGLMLFLQYWYWYPLSYCISLALQPSAVIALNADLKLPRMQVVCKCKPSLFAYPSAVTQETASAAAKVPTAVLSTTARAREKAKKKEAEKSVKTEGDKPASASDEAGTAMETDEEGPGKARPAGDKAEAAPAKEPEPSMYKVENPSRVVPTQQKFVALEPNSRWAPIHKNRPIAGIIVLKDLRPGEPVDLLTSISTVPQAGEAQAQPNGADAQPAPAPHQDAPPPEPFEYTPT</sequence>
<dbReference type="EMBL" id="JALJOT010000005">
    <property type="protein sequence ID" value="KAK9915410.1"/>
    <property type="molecule type" value="Genomic_DNA"/>
</dbReference>
<evidence type="ECO:0000256" key="1">
    <source>
        <dbReference type="ARBA" id="ARBA00006308"/>
    </source>
</evidence>
<evidence type="ECO:0000256" key="4">
    <source>
        <dbReference type="PIRNR" id="PIRNR015947"/>
    </source>
</evidence>
<comment type="function">
    <text evidence="4">Acts as a regulatory subunit of the 26S proteasome which is involved in the ATP-dependent degradation of ubiquitinated proteins.</text>
</comment>
<evidence type="ECO:0000259" key="6">
    <source>
        <dbReference type="Pfam" id="PF18004"/>
    </source>
</evidence>
<dbReference type="InterPro" id="IPR011989">
    <property type="entry name" value="ARM-like"/>
</dbReference>
<proteinExistence type="inferred from homology"/>
<dbReference type="InterPro" id="IPR040623">
    <property type="entry name" value="RPN2_C"/>
</dbReference>
<evidence type="ECO:0000313" key="9">
    <source>
        <dbReference type="Proteomes" id="UP001491310"/>
    </source>
</evidence>
<evidence type="ECO:0000256" key="2">
    <source>
        <dbReference type="ARBA" id="ARBA00022737"/>
    </source>
</evidence>
<protein>
    <recommendedName>
        <fullName evidence="4">26S proteasome non-ATPase regulatory subunit 1 homolog</fullName>
    </recommendedName>
</protein>
<dbReference type="SUPFAM" id="SSF48371">
    <property type="entry name" value="ARM repeat"/>
    <property type="match status" value="1"/>
</dbReference>
<feature type="region of interest" description="Disordered" evidence="5">
    <location>
        <begin position="863"/>
        <end position="930"/>
    </location>
</feature>
<feature type="compositionally biased region" description="Pro residues" evidence="5">
    <location>
        <begin position="999"/>
        <end position="1011"/>
    </location>
</feature>
<dbReference type="Pfam" id="PF21505">
    <property type="entry name" value="RPN2_N"/>
    <property type="match status" value="1"/>
</dbReference>
<dbReference type="InterPro" id="IPR016024">
    <property type="entry name" value="ARM-type_fold"/>
</dbReference>
<dbReference type="PANTHER" id="PTHR10943:SF2">
    <property type="entry name" value="26S PROTEASOME NON-ATPASE REGULATORY SUBUNIT 1"/>
    <property type="match status" value="1"/>
</dbReference>
<dbReference type="InterPro" id="IPR048570">
    <property type="entry name" value="PSMD1_RPN2_N"/>
</dbReference>
<dbReference type="Pfam" id="PF18004">
    <property type="entry name" value="RPN2_C"/>
    <property type="match status" value="1"/>
</dbReference>
<dbReference type="Proteomes" id="UP001491310">
    <property type="component" value="Unassembled WGS sequence"/>
</dbReference>
<evidence type="ECO:0000256" key="3">
    <source>
        <dbReference type="ARBA" id="ARBA00022942"/>
    </source>
</evidence>
<feature type="domain" description="26S proteasome regulatory subunit RPN2 C-terminal" evidence="6">
    <location>
        <begin position="811"/>
        <end position="974"/>
    </location>
</feature>
<evidence type="ECO:0000313" key="8">
    <source>
        <dbReference type="EMBL" id="KAK9915410.1"/>
    </source>
</evidence>
<keyword evidence="2" id="KW-0677">Repeat</keyword>
<evidence type="ECO:0000259" key="7">
    <source>
        <dbReference type="Pfam" id="PF21505"/>
    </source>
</evidence>
<comment type="similarity">
    <text evidence="1 4">Belongs to the proteasome subunit S1 family.</text>
</comment>
<comment type="caution">
    <text evidence="8">The sequence shown here is derived from an EMBL/GenBank/DDBJ whole genome shotgun (WGS) entry which is preliminary data.</text>
</comment>
<dbReference type="Pfam" id="PF01851">
    <property type="entry name" value="PC_rep"/>
    <property type="match status" value="2"/>
</dbReference>
<dbReference type="PIRSF" id="PIRSF015947">
    <property type="entry name" value="26S_Psome_Rpn2"/>
    <property type="match status" value="1"/>
</dbReference>
<evidence type="ECO:0000256" key="5">
    <source>
        <dbReference type="SAM" id="MobiDB-lite"/>
    </source>
</evidence>
<gene>
    <name evidence="8" type="ORF">WJX75_008818</name>
</gene>
<keyword evidence="9" id="KW-1185">Reference proteome</keyword>
<dbReference type="InterPro" id="IPR002015">
    <property type="entry name" value="Proteasome/cyclosome_rpt"/>
</dbReference>